<evidence type="ECO:0000259" key="1">
    <source>
        <dbReference type="SMART" id="SM00642"/>
    </source>
</evidence>
<feature type="domain" description="Glycosyl hydrolase family 13 catalytic" evidence="1">
    <location>
        <begin position="15"/>
        <end position="434"/>
    </location>
</feature>
<evidence type="ECO:0000313" key="3">
    <source>
        <dbReference type="Proteomes" id="UP000218899"/>
    </source>
</evidence>
<dbReference type="Pfam" id="PF00128">
    <property type="entry name" value="Alpha-amylase"/>
    <property type="match status" value="1"/>
</dbReference>
<accession>A0A1B4V4Q2</accession>
<protein>
    <submittedName>
        <fullName evidence="2">Trehalose synthase</fullName>
    </submittedName>
</protein>
<dbReference type="PANTHER" id="PTHR10357:SF219">
    <property type="entry name" value="MALTOSE ALPHA-D-GLUCOSYLTRANSFERASE"/>
    <property type="match status" value="1"/>
</dbReference>
<organism evidence="2 3">
    <name type="scientific">Sulfurifustis variabilis</name>
    <dbReference type="NCBI Taxonomy" id="1675686"/>
    <lineage>
        <taxon>Bacteria</taxon>
        <taxon>Pseudomonadati</taxon>
        <taxon>Pseudomonadota</taxon>
        <taxon>Gammaproteobacteria</taxon>
        <taxon>Acidiferrobacterales</taxon>
        <taxon>Acidiferrobacteraceae</taxon>
        <taxon>Sulfurifustis</taxon>
    </lineage>
</organism>
<dbReference type="Proteomes" id="UP000218899">
    <property type="component" value="Chromosome"/>
</dbReference>
<dbReference type="Pfam" id="PF22157">
    <property type="entry name" value="SupH-like_C"/>
    <property type="match status" value="1"/>
</dbReference>
<dbReference type="RefSeq" id="WP_096459491.1">
    <property type="nucleotide sequence ID" value="NZ_AP014936.1"/>
</dbReference>
<dbReference type="PANTHER" id="PTHR10357">
    <property type="entry name" value="ALPHA-AMYLASE FAMILY MEMBER"/>
    <property type="match status" value="1"/>
</dbReference>
<dbReference type="InterPro" id="IPR054049">
    <property type="entry name" value="SupH-like_C"/>
</dbReference>
<dbReference type="Gene3D" id="3.20.20.80">
    <property type="entry name" value="Glycosidases"/>
    <property type="match status" value="1"/>
</dbReference>
<dbReference type="GO" id="GO:0005975">
    <property type="term" value="P:carbohydrate metabolic process"/>
    <property type="evidence" value="ECO:0007669"/>
    <property type="project" value="InterPro"/>
</dbReference>
<dbReference type="Gene3D" id="2.60.40.1180">
    <property type="entry name" value="Golgi alpha-mannosidase II"/>
    <property type="match status" value="1"/>
</dbReference>
<dbReference type="EMBL" id="AP014936">
    <property type="protein sequence ID" value="BAU47532.1"/>
    <property type="molecule type" value="Genomic_DNA"/>
</dbReference>
<dbReference type="InterPro" id="IPR013780">
    <property type="entry name" value="Glyco_hydro_b"/>
</dbReference>
<reference evidence="2 3" key="1">
    <citation type="submission" date="2015-08" db="EMBL/GenBank/DDBJ databases">
        <title>Complete genome sequence of Sulfurifustis variabilis.</title>
        <authorList>
            <person name="Miura A."/>
            <person name="Kojima H."/>
            <person name="Fukui M."/>
        </authorList>
    </citation>
    <scope>NUCLEOTIDE SEQUENCE [LARGE SCALE GENOMIC DNA]</scope>
    <source>
        <strain evidence="3">skN76</strain>
    </source>
</reference>
<evidence type="ECO:0000313" key="2">
    <source>
        <dbReference type="EMBL" id="BAU47532.1"/>
    </source>
</evidence>
<dbReference type="SMART" id="SM00642">
    <property type="entry name" value="Aamy"/>
    <property type="match status" value="1"/>
</dbReference>
<dbReference type="Gene3D" id="3.90.400.10">
    <property type="entry name" value="Oligo-1,6-glucosidase, Domain 2"/>
    <property type="match status" value="1"/>
</dbReference>
<dbReference type="SUPFAM" id="SSF51011">
    <property type="entry name" value="Glycosyl hydrolase domain"/>
    <property type="match status" value="1"/>
</dbReference>
<dbReference type="InterPro" id="IPR017853">
    <property type="entry name" value="GH"/>
</dbReference>
<keyword evidence="3" id="KW-1185">Reference proteome</keyword>
<gene>
    <name evidence="2" type="ORF">SVA_0953</name>
</gene>
<dbReference type="InterPro" id="IPR045857">
    <property type="entry name" value="O16G_dom_2"/>
</dbReference>
<dbReference type="InterPro" id="IPR006047">
    <property type="entry name" value="GH13_cat_dom"/>
</dbReference>
<sequence>MSIEDLWYKNAVVYCLDVEKYMDATGDGVGDFEGLSRRLDYLAGIGVTCVWLQPFYPSPNRDNGYDVTDYYGVHPKHGSSGEFVEFMNHARAVGVRVIVDLVVNHTSNEHPWFRSARNDPASPYRDWYVWSRERPADHDTGMVFPGVQQTTWTWDEAARAHYFHRFYEFQPDLDTHRPAVRDEIRRIMGYWLELGVSGFRMDAVPFLIERKGADVEPFQDFDLLHEMRDFLQWRRRYAILLAEANVPPDHSLRYFGEQGDRLQMMLNFPVNQRLFYALASGDVGPLAWALEQTAKRPAIAQWVQFLRSHDELDLGRLTEEERERVFRAFGPEERMQIYHRGIRRRLAPMLGDDRRRLELAFSLLFSLPGAPMLQYGDEIGMGDDLDLPEREAARTPMQWTAERHGGFSRAEEIVRPAIDDPVYGYRVRNVADQRRDPGSLLNHVERVIRMRRECREISWGQFRIVRTNARDVLVLRYDWRDTTLVTLHNFSDAARRVHLNVDSPRGGLLVDVFAQRESRADASGEHRIELGPYGYEWFRVGSADNTLDRAMY</sequence>
<dbReference type="AlphaFoldDB" id="A0A1B4V4Q2"/>
<dbReference type="KEGG" id="sva:SVA_0953"/>
<dbReference type="CDD" id="cd11334">
    <property type="entry name" value="AmyAc_TreS"/>
    <property type="match status" value="1"/>
</dbReference>
<proteinExistence type="predicted"/>
<dbReference type="SUPFAM" id="SSF51445">
    <property type="entry name" value="(Trans)glycosidases"/>
    <property type="match status" value="1"/>
</dbReference>
<name>A0A1B4V4Q2_9GAMM</name>
<dbReference type="OrthoDB" id="9805159at2"/>